<gene>
    <name evidence="7" type="primary">sufS</name>
    <name evidence="7" type="ORF">Mpt1_c05880</name>
</gene>
<keyword evidence="3 7" id="KW-0808">Transferase</keyword>
<dbReference type="InterPro" id="IPR015424">
    <property type="entry name" value="PyrdxlP-dep_Trfase"/>
</dbReference>
<protein>
    <recommendedName>
        <fullName evidence="2">cysteine desulfurase</fullName>
        <ecNumber evidence="2">2.8.1.7</ecNumber>
    </recommendedName>
</protein>
<organism evidence="7 8">
    <name type="scientific">Candidatus Methanoplasma termitum</name>
    <dbReference type="NCBI Taxonomy" id="1577791"/>
    <lineage>
        <taxon>Archaea</taxon>
        <taxon>Methanobacteriati</taxon>
        <taxon>Thermoplasmatota</taxon>
        <taxon>Thermoplasmata</taxon>
        <taxon>Methanomassiliicoccales</taxon>
        <taxon>Methanomassiliicoccaceae</taxon>
        <taxon>Candidatus Methanoplasma</taxon>
    </lineage>
</organism>
<sequence length="407" mass="44708">MGCNMNMSAVRNDFPTIRKGGGVYLDSACQSLRPDQVIRAVTEYYENYPSCGGRSIHGMSAKVSLVTDEAREKAAGFFGTDDPECYIFTKNCTEGINTVAKGFRFRKGDAVVTTDTEHNSNHAPWTVLSEEIGLKRRYSKARDDGEFDIESFKKVMGKDVKLVSVHHASNVTGCVVPIKEITEIAHDIGAKVLVDGSQAAPHMKTDLKRMDVDYYSLSVHKMLGPSGMGILYGKRECLESLKPLTTGGGTVGMATYERVTSAPIPDKFEAGLQNYSGIAGTKAALEYLTSVGMDKILEHDRDMMRSIFKRVGEIEGLSVIGPNDPDRRCGVFSFNVEGLSPHDVAMMLDKMDNIMIRSGMHCTHPFFVSKGIEGSARASVYLYNNEEDIERFAAALINIAETFGDKK</sequence>
<dbReference type="EMBL" id="CP010070">
    <property type="protein sequence ID" value="AIZ56476.1"/>
    <property type="molecule type" value="Genomic_DNA"/>
</dbReference>
<evidence type="ECO:0000313" key="8">
    <source>
        <dbReference type="Proteomes" id="UP000030787"/>
    </source>
</evidence>
<keyword evidence="8" id="KW-1185">Reference proteome</keyword>
<comment type="cofactor">
    <cofactor evidence="1">
        <name>pyridoxal 5'-phosphate</name>
        <dbReference type="ChEBI" id="CHEBI:597326"/>
    </cofactor>
</comment>
<dbReference type="GO" id="GO:0031071">
    <property type="term" value="F:cysteine desulfurase activity"/>
    <property type="evidence" value="ECO:0007669"/>
    <property type="project" value="UniProtKB-EC"/>
</dbReference>
<dbReference type="STRING" id="1577791.Mpt1_c05880"/>
<reference evidence="7 8" key="1">
    <citation type="journal article" date="2014" name="Appl. Environ. Microbiol.">
        <title>Comparative Genome Analysis of 'Candidatus Methanoplasma termitum' Indicates a New Mode of Energy Metabolism in the Seventh Order of Methanogens.</title>
        <authorList>
            <person name="Lang K."/>
            <person name="Schuldes J."/>
            <person name="Klingl A."/>
            <person name="Poehlein A."/>
            <person name="Daniel R."/>
            <person name="Brune A."/>
        </authorList>
    </citation>
    <scope>NUCLEOTIDE SEQUENCE [LARGE SCALE GENOMIC DNA]</scope>
    <source>
        <strain evidence="8">Mpt1</strain>
    </source>
</reference>
<evidence type="ECO:0000313" key="7">
    <source>
        <dbReference type="EMBL" id="AIZ56476.1"/>
    </source>
</evidence>
<evidence type="ECO:0000256" key="2">
    <source>
        <dbReference type="ARBA" id="ARBA00012239"/>
    </source>
</evidence>
<keyword evidence="7" id="KW-0456">Lyase</keyword>
<dbReference type="InterPro" id="IPR015421">
    <property type="entry name" value="PyrdxlP-dep_Trfase_major"/>
</dbReference>
<dbReference type="PANTHER" id="PTHR43586:SF8">
    <property type="entry name" value="CYSTEINE DESULFURASE 1, CHLOROPLASTIC"/>
    <property type="match status" value="1"/>
</dbReference>
<dbReference type="GO" id="GO:0006534">
    <property type="term" value="P:cysteine metabolic process"/>
    <property type="evidence" value="ECO:0007669"/>
    <property type="project" value="InterPro"/>
</dbReference>
<dbReference type="SUPFAM" id="SSF53383">
    <property type="entry name" value="PLP-dependent transferases"/>
    <property type="match status" value="1"/>
</dbReference>
<feature type="domain" description="Aminotransferase class V" evidence="6">
    <location>
        <begin position="23"/>
        <end position="392"/>
    </location>
</feature>
<keyword evidence="4" id="KW-0663">Pyridoxal phosphate</keyword>
<dbReference type="Gene3D" id="3.90.1150.10">
    <property type="entry name" value="Aspartate Aminotransferase, domain 1"/>
    <property type="match status" value="1"/>
</dbReference>
<dbReference type="PANTHER" id="PTHR43586">
    <property type="entry name" value="CYSTEINE DESULFURASE"/>
    <property type="match status" value="1"/>
</dbReference>
<accession>A0A0A7LG46</accession>
<evidence type="ECO:0000256" key="4">
    <source>
        <dbReference type="ARBA" id="ARBA00022898"/>
    </source>
</evidence>
<dbReference type="AlphaFoldDB" id="A0A0A7LG46"/>
<dbReference type="InterPro" id="IPR000192">
    <property type="entry name" value="Aminotrans_V_dom"/>
</dbReference>
<dbReference type="GO" id="GO:0016829">
    <property type="term" value="F:lyase activity"/>
    <property type="evidence" value="ECO:0007669"/>
    <property type="project" value="UniProtKB-KW"/>
</dbReference>
<evidence type="ECO:0000259" key="6">
    <source>
        <dbReference type="Pfam" id="PF00266"/>
    </source>
</evidence>
<dbReference type="InterPro" id="IPR015422">
    <property type="entry name" value="PyrdxlP-dep_Trfase_small"/>
</dbReference>
<dbReference type="HOGENOM" id="CLU_003433_2_5_2"/>
<evidence type="ECO:0000256" key="1">
    <source>
        <dbReference type="ARBA" id="ARBA00001933"/>
    </source>
</evidence>
<dbReference type="InterPro" id="IPR010970">
    <property type="entry name" value="Cys_dSase_SufS"/>
</dbReference>
<proteinExistence type="predicted"/>
<name>A0A0A7LG46_9ARCH</name>
<dbReference type="Pfam" id="PF00266">
    <property type="entry name" value="Aminotran_5"/>
    <property type="match status" value="1"/>
</dbReference>
<evidence type="ECO:0000256" key="3">
    <source>
        <dbReference type="ARBA" id="ARBA00022679"/>
    </source>
</evidence>
<dbReference type="KEGG" id="mear:Mpt1_c05880"/>
<dbReference type="Gene3D" id="3.40.640.10">
    <property type="entry name" value="Type I PLP-dependent aspartate aminotransferase-like (Major domain)"/>
    <property type="match status" value="1"/>
</dbReference>
<dbReference type="EC" id="2.8.1.7" evidence="2"/>
<dbReference type="CDD" id="cd06453">
    <property type="entry name" value="SufS_like"/>
    <property type="match status" value="1"/>
</dbReference>
<evidence type="ECO:0000256" key="5">
    <source>
        <dbReference type="ARBA" id="ARBA00050776"/>
    </source>
</evidence>
<dbReference type="Proteomes" id="UP000030787">
    <property type="component" value="Chromosome"/>
</dbReference>
<comment type="catalytic activity">
    <reaction evidence="5">
        <text>(sulfur carrier)-H + L-cysteine = (sulfur carrier)-SH + L-alanine</text>
        <dbReference type="Rhea" id="RHEA:43892"/>
        <dbReference type="Rhea" id="RHEA-COMP:14737"/>
        <dbReference type="Rhea" id="RHEA-COMP:14739"/>
        <dbReference type="ChEBI" id="CHEBI:29917"/>
        <dbReference type="ChEBI" id="CHEBI:35235"/>
        <dbReference type="ChEBI" id="CHEBI:57972"/>
        <dbReference type="ChEBI" id="CHEBI:64428"/>
        <dbReference type="EC" id="2.8.1.7"/>
    </reaction>
</comment>
<dbReference type="GO" id="GO:0030170">
    <property type="term" value="F:pyridoxal phosphate binding"/>
    <property type="evidence" value="ECO:0007669"/>
    <property type="project" value="InterPro"/>
</dbReference>